<reference evidence="2 3" key="1">
    <citation type="journal article" date="2024" name="IMA Fungus">
        <title>Apiospora arundinis, a panoply of carbohydrate-active enzymes and secondary metabolites.</title>
        <authorList>
            <person name="Sorensen T."/>
            <person name="Petersen C."/>
            <person name="Muurmann A.T."/>
            <person name="Christiansen J.V."/>
            <person name="Brundto M.L."/>
            <person name="Overgaard C.K."/>
            <person name="Boysen A.T."/>
            <person name="Wollenberg R.D."/>
            <person name="Larsen T.O."/>
            <person name="Sorensen J.L."/>
            <person name="Nielsen K.L."/>
            <person name="Sondergaard T.E."/>
        </authorList>
    </citation>
    <scope>NUCLEOTIDE SEQUENCE [LARGE SCALE GENOMIC DNA]</scope>
    <source>
        <strain evidence="2 3">AAU 773</strain>
    </source>
</reference>
<gene>
    <name evidence="2" type="ORF">PGQ11_009125</name>
</gene>
<feature type="region of interest" description="Disordered" evidence="1">
    <location>
        <begin position="1"/>
        <end position="25"/>
    </location>
</feature>
<organism evidence="2 3">
    <name type="scientific">Apiospora arundinis</name>
    <dbReference type="NCBI Taxonomy" id="335852"/>
    <lineage>
        <taxon>Eukaryota</taxon>
        <taxon>Fungi</taxon>
        <taxon>Dikarya</taxon>
        <taxon>Ascomycota</taxon>
        <taxon>Pezizomycotina</taxon>
        <taxon>Sordariomycetes</taxon>
        <taxon>Xylariomycetidae</taxon>
        <taxon>Amphisphaeriales</taxon>
        <taxon>Apiosporaceae</taxon>
        <taxon>Apiospora</taxon>
    </lineage>
</organism>
<evidence type="ECO:0000256" key="1">
    <source>
        <dbReference type="SAM" id="MobiDB-lite"/>
    </source>
</evidence>
<feature type="compositionally biased region" description="Polar residues" evidence="1">
    <location>
        <begin position="256"/>
        <end position="265"/>
    </location>
</feature>
<sequence>MAIQKPLKTEEKDSGLATVPQSRPLSSLRTPNSTLFGTRACKLVSGSIFRWSTPQTQVFRAFILQKYPNQLGCDLSPLFKALDLDGYEDMKTENGESVYQLMVVKVRRKISATVKLMEADGAFTKKSISNTTTERATVASKEALPSVDHQAGPRAQDHNTSSSMYDLPVAPSHNPLQQRTNATPVQPNTFSSDYHPDEDDRSTASSASRQSGGGYHHSGYRVRIPRSSTSTSSSTPFTAAASRQQQNPAPQLFRGASTTTPNQNGFHWGPDDLSHQKIKVEQQPILFGAPTPPFSFNFSPMPHGNSNGSGSGSGSGSGGGGGGGGGVDVGGGVGGVETQSLRGGGGRGSSTKKSARQGHIERMEETLTDFGEELAEALQESNESEEYETEIDSMKRLYDKLAQKLERLKLLPPA</sequence>
<protein>
    <submittedName>
        <fullName evidence="2">Uncharacterized protein</fullName>
    </submittedName>
</protein>
<feature type="region of interest" description="Disordered" evidence="1">
    <location>
        <begin position="132"/>
        <end position="272"/>
    </location>
</feature>
<evidence type="ECO:0000313" key="3">
    <source>
        <dbReference type="Proteomes" id="UP001390339"/>
    </source>
</evidence>
<keyword evidence="3" id="KW-1185">Reference proteome</keyword>
<evidence type="ECO:0000313" key="2">
    <source>
        <dbReference type="EMBL" id="KAK8862890.1"/>
    </source>
</evidence>
<proteinExistence type="predicted"/>
<name>A0ABR2IHQ0_9PEZI</name>
<accession>A0ABR2IHQ0</accession>
<dbReference type="EMBL" id="JAPCWZ010000005">
    <property type="protein sequence ID" value="KAK8862890.1"/>
    <property type="molecule type" value="Genomic_DNA"/>
</dbReference>
<feature type="compositionally biased region" description="Polar residues" evidence="1">
    <location>
        <begin position="174"/>
        <end position="192"/>
    </location>
</feature>
<dbReference type="Proteomes" id="UP001390339">
    <property type="component" value="Unassembled WGS sequence"/>
</dbReference>
<feature type="region of interest" description="Disordered" evidence="1">
    <location>
        <begin position="287"/>
        <end position="363"/>
    </location>
</feature>
<feature type="compositionally biased region" description="Low complexity" evidence="1">
    <location>
        <begin position="227"/>
        <end position="242"/>
    </location>
</feature>
<feature type="compositionally biased region" description="Gly residues" evidence="1">
    <location>
        <begin position="307"/>
        <end position="335"/>
    </location>
</feature>
<comment type="caution">
    <text evidence="2">The sequence shown here is derived from an EMBL/GenBank/DDBJ whole genome shotgun (WGS) entry which is preliminary data.</text>
</comment>